<organism evidence="6 7">
    <name type="scientific">Cylicostephanus goldi</name>
    <name type="common">Nematode worm</name>
    <dbReference type="NCBI Taxonomy" id="71465"/>
    <lineage>
        <taxon>Eukaryota</taxon>
        <taxon>Metazoa</taxon>
        <taxon>Ecdysozoa</taxon>
        <taxon>Nematoda</taxon>
        <taxon>Chromadorea</taxon>
        <taxon>Rhabditida</taxon>
        <taxon>Rhabditina</taxon>
        <taxon>Rhabditomorpha</taxon>
        <taxon>Strongyloidea</taxon>
        <taxon>Strongylidae</taxon>
        <taxon>Cylicostephanus</taxon>
    </lineage>
</organism>
<proteinExistence type="predicted"/>
<dbReference type="GO" id="GO:0005743">
    <property type="term" value="C:mitochondrial inner membrane"/>
    <property type="evidence" value="ECO:0007669"/>
    <property type="project" value="TreeGrafter"/>
</dbReference>
<keyword evidence="7" id="KW-1185">Reference proteome</keyword>
<dbReference type="SUPFAM" id="SSF52540">
    <property type="entry name" value="P-loop containing nucleoside triphosphate hydrolases"/>
    <property type="match status" value="1"/>
</dbReference>
<keyword evidence="3" id="KW-1133">Transmembrane helix</keyword>
<dbReference type="Gene3D" id="3.40.50.300">
    <property type="entry name" value="P-loop containing nucleotide triphosphate hydrolases"/>
    <property type="match status" value="1"/>
</dbReference>
<dbReference type="GO" id="GO:0015421">
    <property type="term" value="F:ABC-type oligopeptide transporter activity"/>
    <property type="evidence" value="ECO:0007669"/>
    <property type="project" value="TreeGrafter"/>
</dbReference>
<evidence type="ECO:0000256" key="5">
    <source>
        <dbReference type="SAM" id="MobiDB-lite"/>
    </source>
</evidence>
<evidence type="ECO:0000313" key="7">
    <source>
        <dbReference type="Proteomes" id="UP000271889"/>
    </source>
</evidence>
<dbReference type="EMBL" id="UYRV01002636">
    <property type="protein sequence ID" value="VDK49023.1"/>
    <property type="molecule type" value="Genomic_DNA"/>
</dbReference>
<name>A0A3P6R1G5_CYLGO</name>
<comment type="subcellular location">
    <subcellularLocation>
        <location evidence="1">Membrane</location>
        <topology evidence="1">Multi-pass membrane protein</topology>
    </subcellularLocation>
</comment>
<dbReference type="OrthoDB" id="5863673at2759"/>
<feature type="compositionally biased region" description="Basic and acidic residues" evidence="5">
    <location>
        <begin position="86"/>
        <end position="106"/>
    </location>
</feature>
<evidence type="ECO:0000256" key="1">
    <source>
        <dbReference type="ARBA" id="ARBA00004141"/>
    </source>
</evidence>
<dbReference type="AlphaFoldDB" id="A0A3P6R1G5"/>
<evidence type="ECO:0000313" key="6">
    <source>
        <dbReference type="EMBL" id="VDK49023.1"/>
    </source>
</evidence>
<dbReference type="PANTHER" id="PTHR43394:SF1">
    <property type="entry name" value="ATP-BINDING CASSETTE SUB-FAMILY B MEMBER 10, MITOCHONDRIAL"/>
    <property type="match status" value="1"/>
</dbReference>
<evidence type="ECO:0000256" key="2">
    <source>
        <dbReference type="ARBA" id="ARBA00022692"/>
    </source>
</evidence>
<reference evidence="6 7" key="1">
    <citation type="submission" date="2018-11" db="EMBL/GenBank/DDBJ databases">
        <authorList>
            <consortium name="Pathogen Informatics"/>
        </authorList>
    </citation>
    <scope>NUCLEOTIDE SEQUENCE [LARGE SCALE GENOMIC DNA]</scope>
</reference>
<protein>
    <recommendedName>
        <fullName evidence="8">ABC transporter domain-containing protein</fullName>
    </recommendedName>
</protein>
<evidence type="ECO:0008006" key="8">
    <source>
        <dbReference type="Google" id="ProtNLM"/>
    </source>
</evidence>
<dbReference type="InterPro" id="IPR039421">
    <property type="entry name" value="Type_1_exporter"/>
</dbReference>
<accession>A0A3P6R1G5</accession>
<gene>
    <name evidence="6" type="ORF">CGOC_LOCUS1425</name>
</gene>
<dbReference type="Gene3D" id="1.20.1560.10">
    <property type="entry name" value="ABC transporter type 1, transmembrane domain"/>
    <property type="match status" value="1"/>
</dbReference>
<feature type="non-terminal residue" evidence="6">
    <location>
        <position position="1"/>
    </location>
</feature>
<keyword evidence="4" id="KW-0472">Membrane</keyword>
<dbReference type="InterPro" id="IPR036640">
    <property type="entry name" value="ABC1_TM_sf"/>
</dbReference>
<evidence type="ECO:0000256" key="4">
    <source>
        <dbReference type="ARBA" id="ARBA00023136"/>
    </source>
</evidence>
<dbReference type="GO" id="GO:0090374">
    <property type="term" value="P:oligopeptide export from mitochondrion"/>
    <property type="evidence" value="ECO:0007669"/>
    <property type="project" value="TreeGrafter"/>
</dbReference>
<dbReference type="GO" id="GO:0005524">
    <property type="term" value="F:ATP binding"/>
    <property type="evidence" value="ECO:0007669"/>
    <property type="project" value="InterPro"/>
</dbReference>
<dbReference type="Proteomes" id="UP000271889">
    <property type="component" value="Unassembled WGS sequence"/>
</dbReference>
<feature type="region of interest" description="Disordered" evidence="5">
    <location>
        <begin position="75"/>
        <end position="106"/>
    </location>
</feature>
<dbReference type="PANTHER" id="PTHR43394">
    <property type="entry name" value="ATP-DEPENDENT PERMEASE MDL1, MITOCHONDRIAL"/>
    <property type="match status" value="1"/>
</dbReference>
<evidence type="ECO:0000256" key="3">
    <source>
        <dbReference type="ARBA" id="ARBA00022989"/>
    </source>
</evidence>
<sequence length="162" mass="18194">DTESERAVQEALNEARKERTTLCIAHRLSTIRDADKIIVFDEGKIAEMGTHDELMAKENSIYKCMVKAQEISKGQEDTTLDDVDPAEIHRGVGREKPAVTEEDLKRKASLARESARIRQSMISTVTNEQEWEIECAREELAEEGALEASLLDIFAYAKPVST</sequence>
<dbReference type="InterPro" id="IPR027417">
    <property type="entry name" value="P-loop_NTPase"/>
</dbReference>
<keyword evidence="2" id="KW-0812">Transmembrane</keyword>